<dbReference type="InterPro" id="IPR014182">
    <property type="entry name" value="ADH_Zn_typ-1"/>
</dbReference>
<dbReference type="SUPFAM" id="SSF51735">
    <property type="entry name" value="NAD(P)-binding Rossmann-fold domains"/>
    <property type="match status" value="1"/>
</dbReference>
<dbReference type="CDD" id="cd08252">
    <property type="entry name" value="AL_MDR"/>
    <property type="match status" value="1"/>
</dbReference>
<evidence type="ECO:0000259" key="3">
    <source>
        <dbReference type="SMART" id="SM00829"/>
    </source>
</evidence>
<reference evidence="4 5" key="1">
    <citation type="submission" date="2015-11" db="EMBL/GenBank/DDBJ databases">
        <title>Genomic analysis of 38 Legionella species identifies large and diverse effector repertoires.</title>
        <authorList>
            <person name="Burstein D."/>
            <person name="Amaro F."/>
            <person name="Zusman T."/>
            <person name="Lifshitz Z."/>
            <person name="Cohen O."/>
            <person name="Gilbert J.A."/>
            <person name="Pupko T."/>
            <person name="Shuman H.A."/>
            <person name="Segal G."/>
        </authorList>
    </citation>
    <scope>NUCLEOTIDE SEQUENCE [LARGE SCALE GENOMIC DNA]</scope>
    <source>
        <strain evidence="4 5">Mt.St.Helens-9</strain>
    </source>
</reference>
<evidence type="ECO:0000256" key="2">
    <source>
        <dbReference type="RuleBase" id="RU364000"/>
    </source>
</evidence>
<evidence type="ECO:0000256" key="1">
    <source>
        <dbReference type="ARBA" id="ARBA00022857"/>
    </source>
</evidence>
<keyword evidence="2" id="KW-0862">Zinc</keyword>
<dbReference type="InterPro" id="IPR051603">
    <property type="entry name" value="Zinc-ADH_QOR/CCCR"/>
</dbReference>
<keyword evidence="5" id="KW-1185">Reference proteome</keyword>
<dbReference type="Gene3D" id="3.40.50.720">
    <property type="entry name" value="NAD(P)-binding Rossmann-like Domain"/>
    <property type="match status" value="1"/>
</dbReference>
<keyword evidence="2" id="KW-0560">Oxidoreductase</keyword>
<dbReference type="NCBIfam" id="TIGR02817">
    <property type="entry name" value="adh_fam_1"/>
    <property type="match status" value="1"/>
</dbReference>
<evidence type="ECO:0000313" key="4">
    <source>
        <dbReference type="EMBL" id="KTD61823.1"/>
    </source>
</evidence>
<dbReference type="PATRIC" id="fig|452.5.peg.2705"/>
<dbReference type="OrthoDB" id="9785812at2"/>
<dbReference type="STRING" id="452.Lspi_2453"/>
<proteinExistence type="inferred from homology"/>
<dbReference type="GO" id="GO:0016491">
    <property type="term" value="F:oxidoreductase activity"/>
    <property type="evidence" value="ECO:0007669"/>
    <property type="project" value="UniProtKB-KW"/>
</dbReference>
<dbReference type="Gene3D" id="3.90.180.10">
    <property type="entry name" value="Medium-chain alcohol dehydrogenases, catalytic domain"/>
    <property type="match status" value="1"/>
</dbReference>
<evidence type="ECO:0000313" key="5">
    <source>
        <dbReference type="Proteomes" id="UP000054877"/>
    </source>
</evidence>
<dbReference type="InterPro" id="IPR020843">
    <property type="entry name" value="ER"/>
</dbReference>
<dbReference type="EMBL" id="LNYX01000031">
    <property type="protein sequence ID" value="KTD61823.1"/>
    <property type="molecule type" value="Genomic_DNA"/>
</dbReference>
<dbReference type="InterPro" id="IPR013154">
    <property type="entry name" value="ADH-like_N"/>
</dbReference>
<name>A0A0W0YYV1_LEGSP</name>
<dbReference type="SUPFAM" id="SSF50129">
    <property type="entry name" value="GroES-like"/>
    <property type="match status" value="1"/>
</dbReference>
<comment type="caution">
    <text evidence="4">The sequence shown here is derived from an EMBL/GenBank/DDBJ whole genome shotgun (WGS) entry which is preliminary data.</text>
</comment>
<dbReference type="Pfam" id="PF13602">
    <property type="entry name" value="ADH_zinc_N_2"/>
    <property type="match status" value="1"/>
</dbReference>
<dbReference type="PANTHER" id="PTHR44154:SF1">
    <property type="entry name" value="QUINONE OXIDOREDUCTASE"/>
    <property type="match status" value="1"/>
</dbReference>
<dbReference type="PANTHER" id="PTHR44154">
    <property type="entry name" value="QUINONE OXIDOREDUCTASE"/>
    <property type="match status" value="1"/>
</dbReference>
<organism evidence="4 5">
    <name type="scientific">Legionella spiritensis</name>
    <dbReference type="NCBI Taxonomy" id="452"/>
    <lineage>
        <taxon>Bacteria</taxon>
        <taxon>Pseudomonadati</taxon>
        <taxon>Pseudomonadota</taxon>
        <taxon>Gammaproteobacteria</taxon>
        <taxon>Legionellales</taxon>
        <taxon>Legionellaceae</taxon>
        <taxon>Legionella</taxon>
    </lineage>
</organism>
<protein>
    <recommendedName>
        <fullName evidence="2">Zinc-type alcohol dehydrogenase-like protein</fullName>
    </recommendedName>
</protein>
<dbReference type="RefSeq" id="WP_058484342.1">
    <property type="nucleotide sequence ID" value="NZ_CAAAII010000011.1"/>
</dbReference>
<dbReference type="InterPro" id="IPR011032">
    <property type="entry name" value="GroES-like_sf"/>
</dbReference>
<feature type="domain" description="Enoyl reductase (ER)" evidence="3">
    <location>
        <begin position="9"/>
        <end position="329"/>
    </location>
</feature>
<dbReference type="AlphaFoldDB" id="A0A0W0YYV1"/>
<keyword evidence="2" id="KW-0479">Metal-binding</keyword>
<keyword evidence="1" id="KW-0521">NADP</keyword>
<gene>
    <name evidence="4" type="ORF">Lspi_2453</name>
</gene>
<dbReference type="Pfam" id="PF08240">
    <property type="entry name" value="ADH_N"/>
    <property type="match status" value="1"/>
</dbReference>
<dbReference type="SMART" id="SM00829">
    <property type="entry name" value="PKS_ER"/>
    <property type="match status" value="1"/>
</dbReference>
<comment type="similarity">
    <text evidence="2">Belongs to the zinc-containing alcohol dehydrogenase family. Quinone oxidoreductase subfamily.</text>
</comment>
<accession>A0A0W0YYV1</accession>
<dbReference type="Proteomes" id="UP000054877">
    <property type="component" value="Unassembled WGS sequence"/>
</dbReference>
<dbReference type="GO" id="GO:0008270">
    <property type="term" value="F:zinc ion binding"/>
    <property type="evidence" value="ECO:0007669"/>
    <property type="project" value="InterPro"/>
</dbReference>
<dbReference type="InterPro" id="IPR036291">
    <property type="entry name" value="NAD(P)-bd_dom_sf"/>
</dbReference>
<sequence>MQAIVYRRQPDNHYGFETIEKKMPDPSGHDLLVEIKAISVNPVDYKVKNMIAEGKPMVETLGFDAAGVVKAAGEKVRLFKPGDFVYYAGDITRDGSYAEYQLVDERIAGKHPQSLDFTQAAAMPLTSLTAWEILFDRLKLHEESRQNVLITGAAGGVGSILVQLLKHKTRCQIITTYGRAQSREWLNRLGSDRSINHKHDLAEQLQEQGINGIDIIISLTHTDQYVSQFAEIIEPQGDLVFIDEPRHFDLLAFKKKSISVHMEFMFTRSMYQTPDMIRQHEILNELADLIDKGVICSTMNESLGKINVANIVKAHDLLESSESRGKIILHQ</sequence>